<dbReference type="Pfam" id="PF10551">
    <property type="entry name" value="MULE"/>
    <property type="match status" value="1"/>
</dbReference>
<evidence type="ECO:0000259" key="1">
    <source>
        <dbReference type="Pfam" id="PF10551"/>
    </source>
</evidence>
<proteinExistence type="predicted"/>
<dbReference type="PANTHER" id="PTHR33977">
    <property type="entry name" value="ZINC ION BINDING PROTEIN"/>
    <property type="match status" value="1"/>
</dbReference>
<evidence type="ECO:0000313" key="2">
    <source>
        <dbReference type="EMBL" id="KAK1942882.1"/>
    </source>
</evidence>
<feature type="domain" description="MULE transposase" evidence="1">
    <location>
        <begin position="232"/>
        <end position="333"/>
    </location>
</feature>
<evidence type="ECO:0000313" key="3">
    <source>
        <dbReference type="Proteomes" id="UP001259832"/>
    </source>
</evidence>
<dbReference type="Proteomes" id="UP001259832">
    <property type="component" value="Unassembled WGS sequence"/>
</dbReference>
<keyword evidence="3" id="KW-1185">Reference proteome</keyword>
<dbReference type="InterPro" id="IPR018289">
    <property type="entry name" value="MULE_transposase_dom"/>
</dbReference>
<accession>A0AAD9GQI3</accession>
<comment type="caution">
    <text evidence="2">The sequence shown here is derived from an EMBL/GenBank/DDBJ whole genome shotgun (WGS) entry which is preliminary data.</text>
</comment>
<dbReference type="PANTHER" id="PTHR33977:SF1">
    <property type="entry name" value="ZINC ION BINDING PROTEIN"/>
    <property type="match status" value="1"/>
</dbReference>
<reference evidence="2" key="1">
    <citation type="submission" date="2023-08" db="EMBL/GenBank/DDBJ databases">
        <title>Reference Genome Resource for the Citrus Pathogen Phytophthora citrophthora.</title>
        <authorList>
            <person name="Moller H."/>
            <person name="Coetzee B."/>
            <person name="Rose L.J."/>
            <person name="Van Niekerk J.M."/>
        </authorList>
    </citation>
    <scope>NUCLEOTIDE SEQUENCE</scope>
    <source>
        <strain evidence="2">STE-U-9442</strain>
    </source>
</reference>
<protein>
    <recommendedName>
        <fullName evidence="1">MULE transposase domain-containing protein</fullName>
    </recommendedName>
</protein>
<sequence length="584" mass="65981">MPRANIAWTLVAKDLSIYDSNMLLESFKDYVVNKSDLTSCSLCSEPAPHNMRTKLLLCKCKACKTVAPYARCLWKGRVQICILSNVVNLWEANQHVSPLRSPREARLIEEMKAFARDMCTYNHKPMNIYNGIVKRFQVAEGAMPKLTTVQRFVQHYRRAHLGGSDYHDDVVAKVREHAYRGEEEPGVPFTFMWRSNANGEAIVGRGSDADTFAVGMSSKLLRRLDRDLATYVLHLDATYKLSQVEYPVIVVSISDCMSSFHLVAFFILSLQTEHHFAEALSMLRRMYTLATNKQLSVRFIMADADKAQRNAVDSVLGVNNELVNLMCGFHVAAKVYKRTRGIPIALAAQVARDIADMHYATSEAELELTKARCMESWDKLPQLSAFATYFRSVRLNSKFHRWQAFHTPRGFAATNNHIEQFNHAIKRDYTLRARLKMGTLIDQLLLCVKTEGVRGRPVATEIQPRPDMVRRVREMTKSKTIRETTPIKHSIGFLTGDEQLPATSITVHVVSDTLERVYDPQDRLMNEELPVAACLSVQNARMETTGIPATGWQVDVVAQTAVPCVPESWMLCPSHIRAVRAGSA</sequence>
<organism evidence="2 3">
    <name type="scientific">Phytophthora citrophthora</name>
    <dbReference type="NCBI Taxonomy" id="4793"/>
    <lineage>
        <taxon>Eukaryota</taxon>
        <taxon>Sar</taxon>
        <taxon>Stramenopiles</taxon>
        <taxon>Oomycota</taxon>
        <taxon>Peronosporomycetes</taxon>
        <taxon>Peronosporales</taxon>
        <taxon>Peronosporaceae</taxon>
        <taxon>Phytophthora</taxon>
    </lineage>
</organism>
<name>A0AAD9GQI3_9STRA</name>
<dbReference type="AlphaFoldDB" id="A0AAD9GQI3"/>
<dbReference type="EMBL" id="JASMQC010000008">
    <property type="protein sequence ID" value="KAK1942882.1"/>
    <property type="molecule type" value="Genomic_DNA"/>
</dbReference>
<gene>
    <name evidence="2" type="ORF">P3T76_005519</name>
</gene>